<dbReference type="GO" id="GO:0004496">
    <property type="term" value="F:mevalonate kinase activity"/>
    <property type="evidence" value="ECO:0007669"/>
    <property type="project" value="UniProtKB-EC"/>
</dbReference>
<dbReference type="Pfam" id="PF00288">
    <property type="entry name" value="GHMP_kinases_N"/>
    <property type="match status" value="1"/>
</dbReference>
<dbReference type="InterPro" id="IPR006204">
    <property type="entry name" value="GHMP_kinase_N_dom"/>
</dbReference>
<dbReference type="GO" id="GO:0016126">
    <property type="term" value="P:sterol biosynthetic process"/>
    <property type="evidence" value="ECO:0007669"/>
    <property type="project" value="UniProtKB-KW"/>
</dbReference>
<dbReference type="GO" id="GO:0005829">
    <property type="term" value="C:cytosol"/>
    <property type="evidence" value="ECO:0007669"/>
    <property type="project" value="TreeGrafter"/>
</dbReference>
<protein>
    <recommendedName>
        <fullName evidence="3 13">Mevalonate kinase</fullName>
        <shortName evidence="13">MK</shortName>
        <ecNumber evidence="3 13">2.7.1.36</ecNumber>
    </recommendedName>
</protein>
<dbReference type="SUPFAM" id="SSF54211">
    <property type="entry name" value="Ribosomal protein S5 domain 2-like"/>
    <property type="match status" value="1"/>
</dbReference>
<comment type="pathway">
    <text evidence="12 13">Isoprenoid biosynthesis; isopentenyl diphosphate biosynthesis via mevalonate pathway; isopentenyl diphosphate from (R)-mevalonate: step 1/3.</text>
</comment>
<dbReference type="PANTHER" id="PTHR43290:SF2">
    <property type="entry name" value="MEVALONATE KINASE"/>
    <property type="match status" value="1"/>
</dbReference>
<keyword evidence="13" id="KW-0753">Steroid metabolism</keyword>
<keyword evidence="13" id="KW-1207">Sterol metabolism</keyword>
<dbReference type="InterPro" id="IPR013750">
    <property type="entry name" value="GHMP_kinase_C_dom"/>
</dbReference>
<evidence type="ECO:0000256" key="11">
    <source>
        <dbReference type="ARBA" id="ARBA00023098"/>
    </source>
</evidence>
<feature type="domain" description="GHMP kinase N-terminal" evidence="15">
    <location>
        <begin position="108"/>
        <end position="186"/>
    </location>
</feature>
<organism evidence="17 18">
    <name type="scientific">Halteria grandinella</name>
    <dbReference type="NCBI Taxonomy" id="5974"/>
    <lineage>
        <taxon>Eukaryota</taxon>
        <taxon>Sar</taxon>
        <taxon>Alveolata</taxon>
        <taxon>Ciliophora</taxon>
        <taxon>Intramacronucleata</taxon>
        <taxon>Spirotrichea</taxon>
        <taxon>Stichotrichia</taxon>
        <taxon>Sporadotrichida</taxon>
        <taxon>Halteriidae</taxon>
        <taxon>Halteria</taxon>
    </lineage>
</organism>
<feature type="domain" description="GHMP kinase C-terminal" evidence="16">
    <location>
        <begin position="265"/>
        <end position="325"/>
    </location>
</feature>
<comment type="similarity">
    <text evidence="2 13">Belongs to the GHMP kinase family. Mevalonate kinase subfamily.</text>
</comment>
<evidence type="ECO:0000313" key="18">
    <source>
        <dbReference type="Proteomes" id="UP000785679"/>
    </source>
</evidence>
<evidence type="ECO:0000256" key="8">
    <source>
        <dbReference type="ARBA" id="ARBA00022777"/>
    </source>
</evidence>
<dbReference type="Gene3D" id="3.30.70.890">
    <property type="entry name" value="GHMP kinase, C-terminal domain"/>
    <property type="match status" value="1"/>
</dbReference>
<keyword evidence="5 13" id="KW-0444">Lipid biosynthesis</keyword>
<evidence type="ECO:0000256" key="13">
    <source>
        <dbReference type="RuleBase" id="RU363087"/>
    </source>
</evidence>
<accession>A0A8J8T0K1</accession>
<evidence type="ECO:0000256" key="6">
    <source>
        <dbReference type="ARBA" id="ARBA00022679"/>
    </source>
</evidence>
<keyword evidence="13" id="KW-0752">Steroid biosynthesis</keyword>
<dbReference type="InterPro" id="IPR014721">
    <property type="entry name" value="Ribsml_uS5_D2-typ_fold_subgr"/>
</dbReference>
<comment type="subcellular location">
    <subcellularLocation>
        <location evidence="1 13">Cytoplasm</location>
    </subcellularLocation>
</comment>
<evidence type="ECO:0000256" key="12">
    <source>
        <dbReference type="ARBA" id="ARBA00029438"/>
    </source>
</evidence>
<keyword evidence="18" id="KW-1185">Reference proteome</keyword>
<comment type="catalytic activity">
    <reaction evidence="13">
        <text>(R)-mevalonate + ATP = (R)-5-phosphomevalonate + ADP + H(+)</text>
        <dbReference type="Rhea" id="RHEA:17065"/>
        <dbReference type="ChEBI" id="CHEBI:15378"/>
        <dbReference type="ChEBI" id="CHEBI:30616"/>
        <dbReference type="ChEBI" id="CHEBI:36464"/>
        <dbReference type="ChEBI" id="CHEBI:58146"/>
        <dbReference type="ChEBI" id="CHEBI:456216"/>
        <dbReference type="EC" id="2.7.1.36"/>
    </reaction>
</comment>
<dbReference type="Pfam" id="PF08544">
    <property type="entry name" value="GHMP_kinases_C"/>
    <property type="match status" value="1"/>
</dbReference>
<keyword evidence="4 13" id="KW-0963">Cytoplasm</keyword>
<comment type="caution">
    <text evidence="17">The sequence shown here is derived from an EMBL/GenBank/DDBJ whole genome shotgun (WGS) entry which is preliminary data.</text>
</comment>
<keyword evidence="14" id="KW-0175">Coiled coil</keyword>
<reference evidence="17" key="1">
    <citation type="submission" date="2019-06" db="EMBL/GenBank/DDBJ databases">
        <authorList>
            <person name="Zheng W."/>
        </authorList>
    </citation>
    <scope>NUCLEOTIDE SEQUENCE</scope>
    <source>
        <strain evidence="17">QDHG01</strain>
    </source>
</reference>
<keyword evidence="10" id="KW-0460">Magnesium</keyword>
<evidence type="ECO:0000256" key="5">
    <source>
        <dbReference type="ARBA" id="ARBA00022516"/>
    </source>
</evidence>
<keyword evidence="7 13" id="KW-0547">Nucleotide-binding</keyword>
<keyword evidence="11 13" id="KW-0443">Lipid metabolism</keyword>
<evidence type="ECO:0000256" key="9">
    <source>
        <dbReference type="ARBA" id="ARBA00022840"/>
    </source>
</evidence>
<evidence type="ECO:0000256" key="14">
    <source>
        <dbReference type="SAM" id="Coils"/>
    </source>
</evidence>
<dbReference type="InterPro" id="IPR036554">
    <property type="entry name" value="GHMP_kinase_C_sf"/>
</dbReference>
<keyword evidence="13" id="KW-0756">Sterol biosynthesis</keyword>
<evidence type="ECO:0000256" key="10">
    <source>
        <dbReference type="ARBA" id="ARBA00022842"/>
    </source>
</evidence>
<dbReference type="InterPro" id="IPR020568">
    <property type="entry name" value="Ribosomal_Su5_D2-typ_SF"/>
</dbReference>
<dbReference type="Gene3D" id="3.30.230.10">
    <property type="match status" value="2"/>
</dbReference>
<sequence>MEGKVSKERKIGIAKVRTPGKVIISGEHSVVYHKSALVMAINLFTEAQVTVFSREEQPPSIEVKIFQRVSGEVICLYEPGETNDQKEAKLIEHIIQDCNLIPQHKITLLVEISSQIPIGAGLGSSAAYSIALSGALYLGIQLYLGNQCNLTKASLNHKVSRYADVLERLIHTNPSGVDVAISLNGGMLTFLKGETPAQNQITLLPDASNSLNMILVNTNKARNSKLTIEAVMKLRDEQKERFENLIAKIGKLTELVIEQYTIPEQQDQLLLLQMIEENHFLLKELGVSCTEIETILQILSKFGISAKLTGAGGGGCVVGFITKEQVVEDDSLQKELKQSGFSLFSGIELSQGGMTFEISTEKEISKL</sequence>
<evidence type="ECO:0000256" key="3">
    <source>
        <dbReference type="ARBA" id="ARBA00012103"/>
    </source>
</evidence>
<dbReference type="GO" id="GO:0019287">
    <property type="term" value="P:isopentenyl diphosphate biosynthetic process, mevalonate pathway"/>
    <property type="evidence" value="ECO:0007669"/>
    <property type="project" value="UniProtKB-UniPathway"/>
</dbReference>
<keyword evidence="6 13" id="KW-0808">Transferase</keyword>
<dbReference type="NCBIfam" id="TIGR00549">
    <property type="entry name" value="mevalon_kin"/>
    <property type="match status" value="1"/>
</dbReference>
<dbReference type="OrthoDB" id="1652964at2759"/>
<proteinExistence type="inferred from homology"/>
<feature type="coiled-coil region" evidence="14">
    <location>
        <begin position="228"/>
        <end position="255"/>
    </location>
</feature>
<dbReference type="InterPro" id="IPR006203">
    <property type="entry name" value="GHMP_knse_ATP-bd_CS"/>
</dbReference>
<dbReference type="PRINTS" id="PR00959">
    <property type="entry name" value="MEVGALKINASE"/>
</dbReference>
<dbReference type="SUPFAM" id="SSF55060">
    <property type="entry name" value="GHMP Kinase, C-terminal domain"/>
    <property type="match status" value="1"/>
</dbReference>
<dbReference type="Proteomes" id="UP000785679">
    <property type="component" value="Unassembled WGS sequence"/>
</dbReference>
<dbReference type="InterPro" id="IPR006205">
    <property type="entry name" value="Mev_gal_kin"/>
</dbReference>
<dbReference type="EMBL" id="RRYP01011911">
    <property type="protein sequence ID" value="TNV77435.1"/>
    <property type="molecule type" value="Genomic_DNA"/>
</dbReference>
<dbReference type="UniPathway" id="UPA00057">
    <property type="reaction ID" value="UER00098"/>
</dbReference>
<evidence type="ECO:0000256" key="7">
    <source>
        <dbReference type="ARBA" id="ARBA00022741"/>
    </source>
</evidence>
<dbReference type="AlphaFoldDB" id="A0A8J8T0K1"/>
<evidence type="ECO:0000259" key="16">
    <source>
        <dbReference type="Pfam" id="PF08544"/>
    </source>
</evidence>
<keyword evidence="9 13" id="KW-0067">ATP-binding</keyword>
<dbReference type="PROSITE" id="PS00627">
    <property type="entry name" value="GHMP_KINASES_ATP"/>
    <property type="match status" value="1"/>
</dbReference>
<evidence type="ECO:0000259" key="15">
    <source>
        <dbReference type="Pfam" id="PF00288"/>
    </source>
</evidence>
<dbReference type="PANTHER" id="PTHR43290">
    <property type="entry name" value="MEVALONATE KINASE"/>
    <property type="match status" value="1"/>
</dbReference>
<evidence type="ECO:0000256" key="1">
    <source>
        <dbReference type="ARBA" id="ARBA00004496"/>
    </source>
</evidence>
<evidence type="ECO:0000313" key="17">
    <source>
        <dbReference type="EMBL" id="TNV77435.1"/>
    </source>
</evidence>
<dbReference type="GO" id="GO:0005524">
    <property type="term" value="F:ATP binding"/>
    <property type="evidence" value="ECO:0007669"/>
    <property type="project" value="UniProtKB-KW"/>
</dbReference>
<name>A0A8J8T0K1_HALGN</name>
<keyword evidence="8 13" id="KW-0418">Kinase</keyword>
<dbReference type="EC" id="2.7.1.36" evidence="3 13"/>
<gene>
    <name evidence="17" type="ORF">FGO68_gene6161</name>
</gene>
<evidence type="ECO:0000256" key="4">
    <source>
        <dbReference type="ARBA" id="ARBA00022490"/>
    </source>
</evidence>
<evidence type="ECO:0000256" key="2">
    <source>
        <dbReference type="ARBA" id="ARBA00006495"/>
    </source>
</evidence>